<sequence length="119" mass="14082">MLNRKYRFHSRGGVRYVYQKGKTIRKPKMSLVFADNTRGFTRVAVVVSKKVEKSAVGRNRIRRRIYEALRLNFEDIPKKRDYIFIVYSKDLVKMPFSELEKLLGELVMEAKVCYNKENG</sequence>
<dbReference type="Proteomes" id="UP001191019">
    <property type="component" value="Unassembled WGS sequence"/>
</dbReference>
<organism evidence="8 9">
    <name type="scientific">Candidatus Nanosyncoccus alces</name>
    <dbReference type="NCBI Taxonomy" id="2171997"/>
    <lineage>
        <taxon>Bacteria</taxon>
        <taxon>Candidatus Saccharimonadota</taxon>
        <taxon>Candidatus Nanosyncoccalia</taxon>
        <taxon>Candidatus Nanosyncoccales</taxon>
        <taxon>Candidatus Nanosyncoccaceae</taxon>
        <taxon>Candidatus Nanosyncoccus</taxon>
    </lineage>
</organism>
<protein>
    <recommendedName>
        <fullName evidence="6 7">Ribonuclease P protein component</fullName>
        <shortName evidence="6">RNase P protein</shortName>
        <shortName evidence="6">RNaseP protein</shortName>
        <ecNumber evidence="6 7">3.1.26.5</ecNumber>
    </recommendedName>
    <alternativeName>
        <fullName evidence="6">Protein C5</fullName>
    </alternativeName>
</protein>
<name>A0ABY0FPU5_9BACT</name>
<evidence type="ECO:0000256" key="1">
    <source>
        <dbReference type="ARBA" id="ARBA00022694"/>
    </source>
</evidence>
<dbReference type="EC" id="3.1.26.5" evidence="6 7"/>
<keyword evidence="5 6" id="KW-0694">RNA-binding</keyword>
<dbReference type="PANTHER" id="PTHR33992">
    <property type="entry name" value="RIBONUCLEASE P PROTEIN COMPONENT"/>
    <property type="match status" value="1"/>
</dbReference>
<reference evidence="8 9" key="2">
    <citation type="journal article" date="2020" name="Cell Rep.">
        <title>Acquisition and Adaptation of Ultra-small Parasitic Reduced Genome Bacteria to Mammalian Hosts.</title>
        <authorList>
            <person name="McLean J.S."/>
            <person name="Bor B."/>
            <person name="Kerns K.A."/>
            <person name="Liu Q."/>
            <person name="To T.T."/>
            <person name="Solden L."/>
            <person name="Hendrickson E.L."/>
            <person name="Wrighton K."/>
            <person name="Shi W."/>
            <person name="He X."/>
        </authorList>
    </citation>
    <scope>NUCLEOTIDE SEQUENCE [LARGE SCALE GENOMIC DNA]</scope>
    <source>
        <strain evidence="8 9">TM7_G3_2_Rum_HOT_351B</strain>
    </source>
</reference>
<dbReference type="HAMAP" id="MF_00227">
    <property type="entry name" value="RNase_P"/>
    <property type="match status" value="1"/>
</dbReference>
<dbReference type="SUPFAM" id="SSF54211">
    <property type="entry name" value="Ribosomal protein S5 domain 2-like"/>
    <property type="match status" value="1"/>
</dbReference>
<reference evidence="8 9" key="1">
    <citation type="journal article" date="2018" name="bioRxiv">
        <title>Evidence of independent acquisition and adaption of ultra-small bacteria to human hosts across the highly diverse yet reduced genomes of the phylum Saccharibacteria.</title>
        <authorList>
            <person name="McLean J.S."/>
            <person name="Bor B."/>
            <person name="To T.T."/>
            <person name="Liu Q."/>
            <person name="Kearns K.A."/>
            <person name="Solden L.M."/>
            <person name="Wrighton K.C."/>
            <person name="He X."/>
            <person name="Shi W."/>
        </authorList>
    </citation>
    <scope>NUCLEOTIDE SEQUENCE [LARGE SCALE GENOMIC DNA]</scope>
    <source>
        <strain evidence="8 9">TM7_G3_2_Rum_HOT_351B</strain>
    </source>
</reference>
<dbReference type="InterPro" id="IPR014721">
    <property type="entry name" value="Ribsml_uS5_D2-typ_fold_subgr"/>
</dbReference>
<dbReference type="PANTHER" id="PTHR33992:SF1">
    <property type="entry name" value="RIBONUCLEASE P PROTEIN COMPONENT"/>
    <property type="match status" value="1"/>
</dbReference>
<evidence type="ECO:0000256" key="2">
    <source>
        <dbReference type="ARBA" id="ARBA00022722"/>
    </source>
</evidence>
<keyword evidence="3 6" id="KW-0255">Endonuclease</keyword>
<comment type="subunit">
    <text evidence="6">Consists of a catalytic RNA component (M1 or rnpB) and a protein subunit.</text>
</comment>
<accession>A0ABY0FPU5</accession>
<evidence type="ECO:0000313" key="9">
    <source>
        <dbReference type="Proteomes" id="UP001191019"/>
    </source>
</evidence>
<evidence type="ECO:0000256" key="4">
    <source>
        <dbReference type="ARBA" id="ARBA00022801"/>
    </source>
</evidence>
<dbReference type="Pfam" id="PF00825">
    <property type="entry name" value="Ribonuclease_P"/>
    <property type="match status" value="1"/>
</dbReference>
<proteinExistence type="inferred from homology"/>
<dbReference type="InterPro" id="IPR020568">
    <property type="entry name" value="Ribosomal_Su5_D2-typ_SF"/>
</dbReference>
<dbReference type="GO" id="GO:0004526">
    <property type="term" value="F:ribonuclease P activity"/>
    <property type="evidence" value="ECO:0007669"/>
    <property type="project" value="UniProtKB-EC"/>
</dbReference>
<comment type="caution">
    <text evidence="8">The sequence shown here is derived from an EMBL/GenBank/DDBJ whole genome shotgun (WGS) entry which is preliminary data.</text>
</comment>
<evidence type="ECO:0000256" key="5">
    <source>
        <dbReference type="ARBA" id="ARBA00022884"/>
    </source>
</evidence>
<keyword evidence="9" id="KW-1185">Reference proteome</keyword>
<dbReference type="EMBL" id="PRLM01000002">
    <property type="protein sequence ID" value="RYC74964.1"/>
    <property type="molecule type" value="Genomic_DNA"/>
</dbReference>
<dbReference type="InterPro" id="IPR000100">
    <property type="entry name" value="RNase_P"/>
</dbReference>
<keyword evidence="1 6" id="KW-0819">tRNA processing</keyword>
<evidence type="ECO:0000256" key="6">
    <source>
        <dbReference type="HAMAP-Rule" id="MF_00227"/>
    </source>
</evidence>
<comment type="function">
    <text evidence="6">RNaseP catalyzes the removal of the 5'-leader sequence from pre-tRNA to produce the mature 5'-terminus. It can also cleave other RNA substrates such as 4.5S RNA. The protein component plays an auxiliary but essential role in vivo by binding to the 5'-leader sequence and broadening the substrate specificity of the ribozyme.</text>
</comment>
<comment type="similarity">
    <text evidence="6">Belongs to the RnpA family.</text>
</comment>
<dbReference type="RefSeq" id="WP_129734595.1">
    <property type="nucleotide sequence ID" value="NZ_PRLM01000002.1"/>
</dbReference>
<evidence type="ECO:0000313" key="8">
    <source>
        <dbReference type="EMBL" id="RYC74964.1"/>
    </source>
</evidence>
<dbReference type="Gene3D" id="3.30.230.10">
    <property type="match status" value="1"/>
</dbReference>
<keyword evidence="4 6" id="KW-0378">Hydrolase</keyword>
<dbReference type="NCBIfam" id="TIGR00188">
    <property type="entry name" value="rnpA"/>
    <property type="match status" value="1"/>
</dbReference>
<evidence type="ECO:0000256" key="7">
    <source>
        <dbReference type="NCBIfam" id="TIGR00188"/>
    </source>
</evidence>
<keyword evidence="2 6" id="KW-0540">Nuclease</keyword>
<evidence type="ECO:0000256" key="3">
    <source>
        <dbReference type="ARBA" id="ARBA00022759"/>
    </source>
</evidence>
<comment type="catalytic activity">
    <reaction evidence="6">
        <text>Endonucleolytic cleavage of RNA, removing 5'-extranucleotides from tRNA precursor.</text>
        <dbReference type="EC" id="3.1.26.5"/>
    </reaction>
</comment>
<gene>
    <name evidence="6 8" type="primary">rnpA</name>
    <name evidence="8" type="ORF">G3RUM_00241</name>
</gene>